<dbReference type="AlphaFoldDB" id="R9I6R2"/>
<protein>
    <submittedName>
        <fullName evidence="1">Uncharacterized protein</fullName>
    </submittedName>
</protein>
<evidence type="ECO:0000313" key="1">
    <source>
        <dbReference type="EMBL" id="EOS09050.1"/>
    </source>
</evidence>
<dbReference type="EMBL" id="ASSP01000025">
    <property type="protein sequence ID" value="EOS09050.1"/>
    <property type="molecule type" value="Genomic_DNA"/>
</dbReference>
<keyword evidence="2" id="KW-1185">Reference proteome</keyword>
<dbReference type="Proteomes" id="UP000014200">
    <property type="component" value="Unassembled WGS sequence"/>
</dbReference>
<sequence>MDSLKRGRYDFFLIICSELILNGSCGEEGKVFCRNPQPVLGIFTSKNAITYCDSMLNGALIRTGQQRNTRIGSLYGCKYGCSGKFQRELRGKTDLGSFVIYNVGYQYFYKE</sequence>
<reference evidence="1 2" key="1">
    <citation type="submission" date="2013-04" db="EMBL/GenBank/DDBJ databases">
        <title>The Genome Sequence of Bacteroides massiliensis dnLKV3.</title>
        <authorList>
            <consortium name="The Broad Institute Genomics Platform"/>
            <consortium name="The Broad Institute Genome Sequencing Center for Infectious Disease"/>
            <person name="Earl A."/>
            <person name="Xavier R."/>
            <person name="Kuhn K."/>
            <person name="Stappenbeck T."/>
            <person name="Walker B."/>
            <person name="Young S."/>
            <person name="Zeng Q."/>
            <person name="Gargeya S."/>
            <person name="Fitzgerald M."/>
            <person name="Haas B."/>
            <person name="Abouelleil A."/>
            <person name="Allen A.W."/>
            <person name="Alvarado L."/>
            <person name="Arachchi H.M."/>
            <person name="Berlin A.M."/>
            <person name="Chapman S.B."/>
            <person name="Gainer-Dewar J."/>
            <person name="Goldberg J."/>
            <person name="Griggs A."/>
            <person name="Gujja S."/>
            <person name="Hansen M."/>
            <person name="Howarth C."/>
            <person name="Imamovic A."/>
            <person name="Ireland A."/>
            <person name="Larimer J."/>
            <person name="McCowan C."/>
            <person name="Murphy C."/>
            <person name="Pearson M."/>
            <person name="Poon T.W."/>
            <person name="Priest M."/>
            <person name="Roberts A."/>
            <person name="Saif S."/>
            <person name="Shea T."/>
            <person name="Sisk P."/>
            <person name="Sykes S."/>
            <person name="Wortman J."/>
            <person name="Nusbaum C."/>
            <person name="Birren B."/>
        </authorList>
    </citation>
    <scope>NUCLEOTIDE SEQUENCE [LARGE SCALE GENOMIC DNA]</scope>
    <source>
        <strain evidence="2">dnLKV3</strain>
    </source>
</reference>
<gene>
    <name evidence="1" type="ORF">C802_04042</name>
</gene>
<evidence type="ECO:0000313" key="2">
    <source>
        <dbReference type="Proteomes" id="UP000014200"/>
    </source>
</evidence>
<name>R9I6R2_9BACT</name>
<proteinExistence type="predicted"/>
<dbReference type="HOGENOM" id="CLU_166129_0_0_10"/>
<comment type="caution">
    <text evidence="1">The sequence shown here is derived from an EMBL/GenBank/DDBJ whole genome shotgun (WGS) entry which is preliminary data.</text>
</comment>
<dbReference type="STRING" id="1235788.C802_04042"/>
<organism evidence="1 2">
    <name type="scientific">Phocaeicola sartorii</name>
    <dbReference type="NCBI Taxonomy" id="671267"/>
    <lineage>
        <taxon>Bacteria</taxon>
        <taxon>Pseudomonadati</taxon>
        <taxon>Bacteroidota</taxon>
        <taxon>Bacteroidia</taxon>
        <taxon>Bacteroidales</taxon>
        <taxon>Bacteroidaceae</taxon>
        <taxon>Phocaeicola</taxon>
    </lineage>
</organism>
<accession>R9I6R2</accession>